<evidence type="ECO:0000313" key="1">
    <source>
        <dbReference type="EMBL" id="KAL3533354.1"/>
    </source>
</evidence>
<reference evidence="1 2" key="1">
    <citation type="submission" date="2024-11" db="EMBL/GenBank/DDBJ databases">
        <title>A near-complete genome assembly of Cinchona calisaya.</title>
        <authorList>
            <person name="Lian D.C."/>
            <person name="Zhao X.W."/>
            <person name="Wei L."/>
        </authorList>
    </citation>
    <scope>NUCLEOTIDE SEQUENCE [LARGE SCALE GENOMIC DNA]</scope>
    <source>
        <tissue evidence="1">Nenye</tissue>
    </source>
</reference>
<evidence type="ECO:0000313" key="2">
    <source>
        <dbReference type="Proteomes" id="UP001630127"/>
    </source>
</evidence>
<protein>
    <submittedName>
        <fullName evidence="1">Uncharacterized protein</fullName>
    </submittedName>
</protein>
<gene>
    <name evidence="1" type="ORF">ACH5RR_006875</name>
</gene>
<organism evidence="1 2">
    <name type="scientific">Cinchona calisaya</name>
    <dbReference type="NCBI Taxonomy" id="153742"/>
    <lineage>
        <taxon>Eukaryota</taxon>
        <taxon>Viridiplantae</taxon>
        <taxon>Streptophyta</taxon>
        <taxon>Embryophyta</taxon>
        <taxon>Tracheophyta</taxon>
        <taxon>Spermatophyta</taxon>
        <taxon>Magnoliopsida</taxon>
        <taxon>eudicotyledons</taxon>
        <taxon>Gunneridae</taxon>
        <taxon>Pentapetalae</taxon>
        <taxon>asterids</taxon>
        <taxon>lamiids</taxon>
        <taxon>Gentianales</taxon>
        <taxon>Rubiaceae</taxon>
        <taxon>Cinchonoideae</taxon>
        <taxon>Cinchoneae</taxon>
        <taxon>Cinchona</taxon>
    </lineage>
</organism>
<dbReference type="EMBL" id="JBJUIK010000003">
    <property type="protein sequence ID" value="KAL3533354.1"/>
    <property type="molecule type" value="Genomic_DNA"/>
</dbReference>
<sequence>MPNLPKLGLDDQVLIAPEAVLTRKVIMRNGSPVIQVLIRWCNLSSGRSHFGGLGLYQKSVSRFPTRRYMLRYSDQFGDILEAVVTTDENNVDPKVPESARRSCADPTPIFDGANCHFRSTLACLALW</sequence>
<comment type="caution">
    <text evidence="1">The sequence shown here is derived from an EMBL/GenBank/DDBJ whole genome shotgun (WGS) entry which is preliminary data.</text>
</comment>
<proteinExistence type="predicted"/>
<dbReference type="Proteomes" id="UP001630127">
    <property type="component" value="Unassembled WGS sequence"/>
</dbReference>
<dbReference type="AlphaFoldDB" id="A0ABD3AQ60"/>
<name>A0ABD3AQ60_9GENT</name>
<accession>A0ABD3AQ60</accession>
<keyword evidence="2" id="KW-1185">Reference proteome</keyword>